<keyword evidence="4" id="KW-0804">Transcription</keyword>
<accession>A0ABV1K429</accession>
<feature type="region of interest" description="Disordered" evidence="5">
    <location>
        <begin position="116"/>
        <end position="136"/>
    </location>
</feature>
<keyword evidence="3" id="KW-0805">Transcription regulation</keyword>
<feature type="region of interest" description="Disordered" evidence="5">
    <location>
        <begin position="1"/>
        <end position="20"/>
    </location>
</feature>
<protein>
    <submittedName>
        <fullName evidence="7">GAF and ANTAR domain-containing protein</fullName>
    </submittedName>
</protein>
<evidence type="ECO:0000313" key="8">
    <source>
        <dbReference type="Proteomes" id="UP001494902"/>
    </source>
</evidence>
<keyword evidence="8" id="KW-1185">Reference proteome</keyword>
<sequence length="285" mass="29994">MQHSDTARADETTGTDPAELAWAEERSRFVTAENGSGHAEDDIPVAGPLAAEFGALTAALLAAGSVGDVLARVVAAARRVVPGADLVSVTLRDPEGGFHTPIETGPEASSIDEAQYRSGRGPCVESARPDGPALALSDDLRNDDDRWPEFAAESVRYGYLSILACSLVPDCRPPQLPGALNVYARAAGAFTPDDRDRLLLLSTHASLALANCAAVSATQLQETQLREAIASRDVIGQAKGILMARRGLSADQAFDVLRRTSQDLNVKLVQLAGTVTANPTALDRE</sequence>
<dbReference type="InterPro" id="IPR003018">
    <property type="entry name" value="GAF"/>
</dbReference>
<keyword evidence="2" id="KW-0418">Kinase</keyword>
<dbReference type="InterPro" id="IPR012074">
    <property type="entry name" value="GAF_ANTAR"/>
</dbReference>
<proteinExistence type="predicted"/>
<dbReference type="InterPro" id="IPR011006">
    <property type="entry name" value="CheY-like_superfamily"/>
</dbReference>
<evidence type="ECO:0000313" key="7">
    <source>
        <dbReference type="EMBL" id="MEQ3549204.1"/>
    </source>
</evidence>
<reference evidence="7 8" key="1">
    <citation type="submission" date="2024-03" db="EMBL/GenBank/DDBJ databases">
        <title>Draft genome sequence of Pseudonocardia nematodicida JCM 31783.</title>
        <authorList>
            <person name="Butdee W."/>
            <person name="Duangmal K."/>
        </authorList>
    </citation>
    <scope>NUCLEOTIDE SEQUENCE [LARGE SCALE GENOMIC DNA]</scope>
    <source>
        <strain evidence="7 8">JCM 31783</strain>
    </source>
</reference>
<dbReference type="Pfam" id="PF13185">
    <property type="entry name" value="GAF_2"/>
    <property type="match status" value="1"/>
</dbReference>
<dbReference type="Gene3D" id="3.30.450.40">
    <property type="match status" value="1"/>
</dbReference>
<name>A0ABV1K429_9PSEU</name>
<dbReference type="RefSeq" id="WP_349296292.1">
    <property type="nucleotide sequence ID" value="NZ_JBEDNQ010000001.1"/>
</dbReference>
<evidence type="ECO:0000256" key="2">
    <source>
        <dbReference type="ARBA" id="ARBA00022777"/>
    </source>
</evidence>
<comment type="caution">
    <text evidence="7">The sequence shown here is derived from an EMBL/GenBank/DDBJ whole genome shotgun (WGS) entry which is preliminary data.</text>
</comment>
<feature type="domain" description="ANTAR" evidence="6">
    <location>
        <begin position="215"/>
        <end position="276"/>
    </location>
</feature>
<evidence type="ECO:0000256" key="3">
    <source>
        <dbReference type="ARBA" id="ARBA00023015"/>
    </source>
</evidence>
<dbReference type="PROSITE" id="PS50921">
    <property type="entry name" value="ANTAR"/>
    <property type="match status" value="1"/>
</dbReference>
<dbReference type="PIRSF" id="PIRSF036625">
    <property type="entry name" value="GAF_ANTAR"/>
    <property type="match status" value="1"/>
</dbReference>
<feature type="compositionally biased region" description="Basic and acidic residues" evidence="5">
    <location>
        <begin position="1"/>
        <end position="11"/>
    </location>
</feature>
<dbReference type="EMBL" id="JBEDNQ010000001">
    <property type="protein sequence ID" value="MEQ3549204.1"/>
    <property type="molecule type" value="Genomic_DNA"/>
</dbReference>
<gene>
    <name evidence="7" type="ORF">WIS52_01870</name>
</gene>
<dbReference type="Gene3D" id="1.10.10.10">
    <property type="entry name" value="Winged helix-like DNA-binding domain superfamily/Winged helix DNA-binding domain"/>
    <property type="match status" value="1"/>
</dbReference>
<evidence type="ECO:0000256" key="4">
    <source>
        <dbReference type="ARBA" id="ARBA00023163"/>
    </source>
</evidence>
<dbReference type="InterPro" id="IPR029016">
    <property type="entry name" value="GAF-like_dom_sf"/>
</dbReference>
<evidence type="ECO:0000259" key="6">
    <source>
        <dbReference type="PROSITE" id="PS50921"/>
    </source>
</evidence>
<dbReference type="SUPFAM" id="SSF52172">
    <property type="entry name" value="CheY-like"/>
    <property type="match status" value="1"/>
</dbReference>
<dbReference type="SUPFAM" id="SSF55781">
    <property type="entry name" value="GAF domain-like"/>
    <property type="match status" value="1"/>
</dbReference>
<dbReference type="Pfam" id="PF03861">
    <property type="entry name" value="ANTAR"/>
    <property type="match status" value="1"/>
</dbReference>
<dbReference type="Proteomes" id="UP001494902">
    <property type="component" value="Unassembled WGS sequence"/>
</dbReference>
<dbReference type="SMART" id="SM01012">
    <property type="entry name" value="ANTAR"/>
    <property type="match status" value="1"/>
</dbReference>
<dbReference type="SMART" id="SM00065">
    <property type="entry name" value="GAF"/>
    <property type="match status" value="1"/>
</dbReference>
<keyword evidence="1" id="KW-0808">Transferase</keyword>
<evidence type="ECO:0000256" key="1">
    <source>
        <dbReference type="ARBA" id="ARBA00022679"/>
    </source>
</evidence>
<dbReference type="InterPro" id="IPR005561">
    <property type="entry name" value="ANTAR"/>
</dbReference>
<evidence type="ECO:0000256" key="5">
    <source>
        <dbReference type="SAM" id="MobiDB-lite"/>
    </source>
</evidence>
<organism evidence="7 8">
    <name type="scientific">Pseudonocardia nematodicida</name>
    <dbReference type="NCBI Taxonomy" id="1206997"/>
    <lineage>
        <taxon>Bacteria</taxon>
        <taxon>Bacillati</taxon>
        <taxon>Actinomycetota</taxon>
        <taxon>Actinomycetes</taxon>
        <taxon>Pseudonocardiales</taxon>
        <taxon>Pseudonocardiaceae</taxon>
        <taxon>Pseudonocardia</taxon>
    </lineage>
</organism>
<dbReference type="InterPro" id="IPR036388">
    <property type="entry name" value="WH-like_DNA-bd_sf"/>
</dbReference>